<gene>
    <name evidence="1" type="ORF">ZOSMA_19G01200</name>
</gene>
<evidence type="ECO:0000313" key="1">
    <source>
        <dbReference type="EMBL" id="KMZ70532.1"/>
    </source>
</evidence>
<sequence length="41" mass="4940">MEVSSLDFRFLVRKEEREGWNFGSGSSFCLRRLNCIRLMRL</sequence>
<protein>
    <submittedName>
        <fullName evidence="1">Uncharacterized protein</fullName>
    </submittedName>
</protein>
<comment type="caution">
    <text evidence="1">The sequence shown here is derived from an EMBL/GenBank/DDBJ whole genome shotgun (WGS) entry which is preliminary data.</text>
</comment>
<dbReference type="Proteomes" id="UP000036987">
    <property type="component" value="Unassembled WGS sequence"/>
</dbReference>
<reference evidence="2" key="1">
    <citation type="journal article" date="2016" name="Nature">
        <title>The genome of the seagrass Zostera marina reveals angiosperm adaptation to the sea.</title>
        <authorList>
            <person name="Olsen J.L."/>
            <person name="Rouze P."/>
            <person name="Verhelst B."/>
            <person name="Lin Y.-C."/>
            <person name="Bayer T."/>
            <person name="Collen J."/>
            <person name="Dattolo E."/>
            <person name="De Paoli E."/>
            <person name="Dittami S."/>
            <person name="Maumus F."/>
            <person name="Michel G."/>
            <person name="Kersting A."/>
            <person name="Lauritano C."/>
            <person name="Lohaus R."/>
            <person name="Toepel M."/>
            <person name="Tonon T."/>
            <person name="Vanneste K."/>
            <person name="Amirebrahimi M."/>
            <person name="Brakel J."/>
            <person name="Bostroem C."/>
            <person name="Chovatia M."/>
            <person name="Grimwood J."/>
            <person name="Jenkins J.W."/>
            <person name="Jueterbock A."/>
            <person name="Mraz A."/>
            <person name="Stam W.T."/>
            <person name="Tice H."/>
            <person name="Bornberg-Bauer E."/>
            <person name="Green P.J."/>
            <person name="Pearson G.A."/>
            <person name="Procaccini G."/>
            <person name="Duarte C.M."/>
            <person name="Schmutz J."/>
            <person name="Reusch T.B.H."/>
            <person name="Van de Peer Y."/>
        </authorList>
    </citation>
    <scope>NUCLEOTIDE SEQUENCE [LARGE SCALE GENOMIC DNA]</scope>
    <source>
        <strain evidence="2">cv. Finnish</strain>
    </source>
</reference>
<proteinExistence type="predicted"/>
<evidence type="ECO:0000313" key="2">
    <source>
        <dbReference type="Proteomes" id="UP000036987"/>
    </source>
</evidence>
<keyword evidence="2" id="KW-1185">Reference proteome</keyword>
<accession>A0A0K9PQN1</accession>
<name>A0A0K9PQN1_ZOSMR</name>
<dbReference type="EMBL" id="LFYR01000728">
    <property type="protein sequence ID" value="KMZ70532.1"/>
    <property type="molecule type" value="Genomic_DNA"/>
</dbReference>
<dbReference type="AlphaFoldDB" id="A0A0K9PQN1"/>
<organism evidence="1 2">
    <name type="scientific">Zostera marina</name>
    <name type="common">Eelgrass</name>
    <dbReference type="NCBI Taxonomy" id="29655"/>
    <lineage>
        <taxon>Eukaryota</taxon>
        <taxon>Viridiplantae</taxon>
        <taxon>Streptophyta</taxon>
        <taxon>Embryophyta</taxon>
        <taxon>Tracheophyta</taxon>
        <taxon>Spermatophyta</taxon>
        <taxon>Magnoliopsida</taxon>
        <taxon>Liliopsida</taxon>
        <taxon>Zosteraceae</taxon>
        <taxon>Zostera</taxon>
    </lineage>
</organism>